<dbReference type="InterPro" id="IPR035919">
    <property type="entry name" value="EAL_sf"/>
</dbReference>
<dbReference type="InterPro" id="IPR029787">
    <property type="entry name" value="Nucleotide_cyclase"/>
</dbReference>
<dbReference type="GO" id="GO:0071111">
    <property type="term" value="F:cyclic-guanylate-specific phosphodiesterase activity"/>
    <property type="evidence" value="ECO:0007669"/>
    <property type="project" value="InterPro"/>
</dbReference>
<evidence type="ECO:0000259" key="3">
    <source>
        <dbReference type="PROSITE" id="PS50887"/>
    </source>
</evidence>
<organism evidence="4 5">
    <name type="scientific">Sulfurospirillum halorespirans DSM 13726</name>
    <dbReference type="NCBI Taxonomy" id="1193502"/>
    <lineage>
        <taxon>Bacteria</taxon>
        <taxon>Pseudomonadati</taxon>
        <taxon>Campylobacterota</taxon>
        <taxon>Epsilonproteobacteria</taxon>
        <taxon>Campylobacterales</taxon>
        <taxon>Sulfurospirillaceae</taxon>
        <taxon>Sulfurospirillum</taxon>
    </lineage>
</organism>
<dbReference type="PATRIC" id="fig|1193502.14.peg.1772"/>
<feature type="domain" description="GGDEF" evidence="3">
    <location>
        <begin position="465"/>
        <end position="602"/>
    </location>
</feature>
<dbReference type="SMART" id="SM00052">
    <property type="entry name" value="EAL"/>
    <property type="match status" value="1"/>
</dbReference>
<dbReference type="SUPFAM" id="SSF55073">
    <property type="entry name" value="Nucleotide cyclase"/>
    <property type="match status" value="1"/>
</dbReference>
<proteinExistence type="predicted"/>
<dbReference type="InterPro" id="IPR001633">
    <property type="entry name" value="EAL_dom"/>
</dbReference>
<dbReference type="Pfam" id="PF00563">
    <property type="entry name" value="EAL"/>
    <property type="match status" value="1"/>
</dbReference>
<gene>
    <name evidence="4" type="ORF">SHALO_1746</name>
</gene>
<keyword evidence="1" id="KW-0472">Membrane</keyword>
<dbReference type="STRING" id="1193502.SHALO_1746"/>
<dbReference type="Gene3D" id="3.30.450.40">
    <property type="match status" value="1"/>
</dbReference>
<dbReference type="PROSITE" id="PS50887">
    <property type="entry name" value="GGDEF"/>
    <property type="match status" value="1"/>
</dbReference>
<dbReference type="SMART" id="SM00267">
    <property type="entry name" value="GGDEF"/>
    <property type="match status" value="1"/>
</dbReference>
<sequence length="859" mass="97794">MRQLNLSKRLFWIIAFCVLCANTLIVFFLYHQAENLAQMRAYSKAKTLQDYFTSMRYVYHQQFLESGIDLNDSTIGFLPAHASSHISEEFLKRSTQGIRINNVSDRPRNPINQADALETNAITYFNQNSDKNESIALIKEGDKEFFFFASPLRIQAYCLVCHGQKSEVLPYIANRYENAYGYKLNEVRGLTSIKIPKNILFDEVFSFFWKEVLFSSLVMFFLLVLMYIAIQELTKRDVEQKKELEGLVIERTKTLVQKSAELEKAYVHQKHLYSVLRTVADSNQILITTQTLEELLYETALCLFANDSFAHVKIALYENGALHVKESRGFDEEHEINAMEEAVFSNGGFRIITRASEDVPESCQETMRRHHVSEAYVTALKSDRFTLTALGVLSICTTIPEGFSSEERSMIEELAGDIGFAINSFMQKESILKLSYYDSLTHLANKALLIEQMRLCIATNKLNVLFGALLFMDLDNFKSINDLKGHETGDKLLVMMAQRLESYTKENNSIARFGGDEFALLLPNLGNVLEEAAKRAEAIALQILLATKEPFIIDGHPFYMTVSIGIGLFDGNESAEELLSHADSAMYTAKSDGRNTIRFFDPYIQKVMEEKSSMLQQLRDAIDSKQFLLYYQPQVDQNAHVIGVEALIRLKKATGELIPPGQFIPLCEESGLIVPLGQWILREAMMQVKRWEKDAQKSQWRVSINVSTKQFEREDFVHVVESVLNETAIEPSLIRLELTESLLIGDSAKALVKIEALKTLGVSLSVDDFGTGYSSLQYLKHLNVDELKIDQSFIRDFLTDRSDALIVETIISIGKNFNMEVIAEGVESEEQFERLKAMGCHYFQGYFFGKPTPPENLYM</sequence>
<feature type="transmembrane region" description="Helical" evidence="1">
    <location>
        <begin position="212"/>
        <end position="230"/>
    </location>
</feature>
<dbReference type="CDD" id="cd01949">
    <property type="entry name" value="GGDEF"/>
    <property type="match status" value="1"/>
</dbReference>
<dbReference type="PANTHER" id="PTHR33121:SF70">
    <property type="entry name" value="SIGNALING PROTEIN YKOW"/>
    <property type="match status" value="1"/>
</dbReference>
<dbReference type="InterPro" id="IPR029016">
    <property type="entry name" value="GAF-like_dom_sf"/>
</dbReference>
<dbReference type="SUPFAM" id="SSF55781">
    <property type="entry name" value="GAF domain-like"/>
    <property type="match status" value="1"/>
</dbReference>
<name>A0A1D7TKJ9_9BACT</name>
<evidence type="ECO:0000259" key="2">
    <source>
        <dbReference type="PROSITE" id="PS50883"/>
    </source>
</evidence>
<reference evidence="5" key="1">
    <citation type="submission" date="2016-08" db="EMBL/GenBank/DDBJ databases">
        <title>Complete genome sequence of the organohalide-respiring Epsilonproteobacterium Sulfurospirillum halorespirans.</title>
        <authorList>
            <person name="Goris T."/>
            <person name="Zimmermann J."/>
            <person name="Schenz B."/>
            <person name="Lemos M."/>
            <person name="Hackermueller J."/>
            <person name="Diekert G."/>
        </authorList>
    </citation>
    <scope>NUCLEOTIDE SEQUENCE [LARGE SCALE GENOMIC DNA]</scope>
    <source>
        <strain>DSM 13726</strain>
        <strain evidence="5">PCE-M2</strain>
    </source>
</reference>
<dbReference type="PANTHER" id="PTHR33121">
    <property type="entry name" value="CYCLIC DI-GMP PHOSPHODIESTERASE PDEF"/>
    <property type="match status" value="1"/>
</dbReference>
<dbReference type="EMBL" id="CP017111">
    <property type="protein sequence ID" value="AOO65517.1"/>
    <property type="molecule type" value="Genomic_DNA"/>
</dbReference>
<dbReference type="RefSeq" id="WP_069478197.1">
    <property type="nucleotide sequence ID" value="NZ_CP017111.1"/>
</dbReference>
<dbReference type="Pfam" id="PF00990">
    <property type="entry name" value="GGDEF"/>
    <property type="match status" value="1"/>
</dbReference>
<feature type="domain" description="EAL" evidence="2">
    <location>
        <begin position="611"/>
        <end position="859"/>
    </location>
</feature>
<dbReference type="InterPro" id="IPR000160">
    <property type="entry name" value="GGDEF_dom"/>
</dbReference>
<feature type="transmembrane region" description="Helical" evidence="1">
    <location>
        <begin position="12"/>
        <end position="30"/>
    </location>
</feature>
<dbReference type="SUPFAM" id="SSF141868">
    <property type="entry name" value="EAL domain-like"/>
    <property type="match status" value="1"/>
</dbReference>
<dbReference type="Proteomes" id="UP000094609">
    <property type="component" value="Chromosome"/>
</dbReference>
<keyword evidence="1" id="KW-0812">Transmembrane</keyword>
<evidence type="ECO:0000256" key="1">
    <source>
        <dbReference type="SAM" id="Phobius"/>
    </source>
</evidence>
<dbReference type="Gene3D" id="3.30.70.270">
    <property type="match status" value="1"/>
</dbReference>
<dbReference type="Gene3D" id="3.20.20.450">
    <property type="entry name" value="EAL domain"/>
    <property type="match status" value="1"/>
</dbReference>
<evidence type="ECO:0000313" key="4">
    <source>
        <dbReference type="EMBL" id="AOO65517.1"/>
    </source>
</evidence>
<dbReference type="InterPro" id="IPR021796">
    <property type="entry name" value="Tll0287-like_dom"/>
</dbReference>
<accession>A0A1D7TKJ9</accession>
<dbReference type="CDD" id="cd01948">
    <property type="entry name" value="EAL"/>
    <property type="match status" value="1"/>
</dbReference>
<dbReference type="InterPro" id="IPR043128">
    <property type="entry name" value="Rev_trsase/Diguanyl_cyclase"/>
</dbReference>
<keyword evidence="1" id="KW-1133">Transmembrane helix</keyword>
<dbReference type="InterPro" id="IPR050706">
    <property type="entry name" value="Cyclic-di-GMP_PDE-like"/>
</dbReference>
<evidence type="ECO:0000313" key="5">
    <source>
        <dbReference type="Proteomes" id="UP000094609"/>
    </source>
</evidence>
<dbReference type="KEGG" id="shal:SHALO_1746"/>
<dbReference type="NCBIfam" id="TIGR00254">
    <property type="entry name" value="GGDEF"/>
    <property type="match status" value="1"/>
</dbReference>
<protein>
    <submittedName>
        <fullName evidence="4">Diguanylate cyclase</fullName>
    </submittedName>
</protein>
<dbReference type="Pfam" id="PF11845">
    <property type="entry name" value="Tll0287-like"/>
    <property type="match status" value="1"/>
</dbReference>
<keyword evidence="5" id="KW-1185">Reference proteome</keyword>
<dbReference type="PROSITE" id="PS50883">
    <property type="entry name" value="EAL"/>
    <property type="match status" value="1"/>
</dbReference>
<dbReference type="AlphaFoldDB" id="A0A1D7TKJ9"/>